<dbReference type="RefSeq" id="WP_230772374.1">
    <property type="nucleotide sequence ID" value="NZ_JAJNCT010000005.1"/>
</dbReference>
<feature type="transmembrane region" description="Helical" evidence="1">
    <location>
        <begin position="226"/>
        <end position="243"/>
    </location>
</feature>
<gene>
    <name evidence="3" type="ORF">LPW39_06160</name>
</gene>
<feature type="transmembrane region" description="Helical" evidence="1">
    <location>
        <begin position="366"/>
        <end position="395"/>
    </location>
</feature>
<evidence type="ECO:0000313" key="3">
    <source>
        <dbReference type="EMBL" id="MCD2164716.1"/>
    </source>
</evidence>
<evidence type="ECO:0000313" key="4">
    <source>
        <dbReference type="Proteomes" id="UP001199260"/>
    </source>
</evidence>
<keyword evidence="1" id="KW-0812">Transmembrane</keyword>
<evidence type="ECO:0000256" key="1">
    <source>
        <dbReference type="SAM" id="Phobius"/>
    </source>
</evidence>
<feature type="transmembrane region" description="Helical" evidence="1">
    <location>
        <begin position="121"/>
        <end position="141"/>
    </location>
</feature>
<keyword evidence="4" id="KW-1185">Reference proteome</keyword>
<dbReference type="Proteomes" id="UP001199260">
    <property type="component" value="Unassembled WGS sequence"/>
</dbReference>
<feature type="transmembrane region" description="Helical" evidence="1">
    <location>
        <begin position="31"/>
        <end position="50"/>
    </location>
</feature>
<dbReference type="AlphaFoldDB" id="A0AAW4XU14"/>
<name>A0AAW4XU14_9BURK</name>
<feature type="transmembrane region" description="Helical" evidence="1">
    <location>
        <begin position="332"/>
        <end position="354"/>
    </location>
</feature>
<dbReference type="InterPro" id="IPR054288">
    <property type="entry name" value="DUF7024"/>
</dbReference>
<accession>A0AAW4XU14</accession>
<feature type="transmembrane region" description="Helical" evidence="1">
    <location>
        <begin position="255"/>
        <end position="274"/>
    </location>
</feature>
<organism evidence="3 4">
    <name type="scientific">Comamonas koreensis</name>
    <dbReference type="NCBI Taxonomy" id="160825"/>
    <lineage>
        <taxon>Bacteria</taxon>
        <taxon>Pseudomonadati</taxon>
        <taxon>Pseudomonadota</taxon>
        <taxon>Betaproteobacteria</taxon>
        <taxon>Burkholderiales</taxon>
        <taxon>Comamonadaceae</taxon>
        <taxon>Comamonas</taxon>
    </lineage>
</organism>
<sequence>MAARNPVPADETLDAAAPLTLREVVAADWKLILAGALASLFLASILTSGIPEGLVPNLSAPYTYGGDGLFHAWMAQRVHEGWLFENARSGYPFGSNFFDFPGSDGGDHLIIKLTALLTGGWVGGVNLFYLLGFVSCFIATYVTARGFGLNRSFAMAAGALYSFVPFHFLRLQHLFYTWYFVAPLFFYLALTIYRTPAKVPGTRTTLGKLALAACGMVVLASFGVYYALFGIIMLALAGILSAVRSGHLQGMKKAVLLCTFAVAGVLLNVAPNLVGNFTEGRNPETAQRLPLESEIYGLKLMHLLMPRGDHRSSTLRDVARDYSSTPLNNENATSSLGLIGAAGFMLSLLVVALAPARLKLDERLRLLAAIIFVLFMFATIGGLGSLFALVVSPLIRGWNRISIFIACGSILFFFLALQCLLHKRPRYARYSVAIASMLVLFGLYDQTASACRDCNANQKVAFDNDQQFVQNIEKALPAGAAIYQLPYIGFPEVPFMHRLLNYQMMTGVLHSSALHWSFGGMKGRPGDLFYRSLAKEPLSHQLEVIRRLGFDGIYIDRRGYEDNGHAVTEELTQLLHMPPTIVHASKEIVFFKIDDRAHPPISGLTPKQIMAQAHYFADAFGPRYPGDMASGINFSKPGLPDFIASISGLSGVEPWGRWSDQGKSTFEFVQALPQRFTLVLKAHAFASNANKPTKVEIGSHAYDIQLTAGDSEIRLDVDLQGENTDRITFIPPAPISPHKVDKSNHDQRTIAIGFVSMSLVTP</sequence>
<protein>
    <submittedName>
        <fullName evidence="3">Sugar translocase</fullName>
    </submittedName>
</protein>
<feature type="transmembrane region" description="Helical" evidence="1">
    <location>
        <begin position="401"/>
        <end position="420"/>
    </location>
</feature>
<evidence type="ECO:0000259" key="2">
    <source>
        <dbReference type="Pfam" id="PF22895"/>
    </source>
</evidence>
<feature type="domain" description="DUF7024" evidence="2">
    <location>
        <begin position="629"/>
        <end position="760"/>
    </location>
</feature>
<dbReference type="EMBL" id="JAJNCT010000005">
    <property type="protein sequence ID" value="MCD2164716.1"/>
    <property type="molecule type" value="Genomic_DNA"/>
</dbReference>
<dbReference type="Pfam" id="PF22895">
    <property type="entry name" value="DUF7024"/>
    <property type="match status" value="1"/>
</dbReference>
<proteinExistence type="predicted"/>
<feature type="transmembrane region" description="Helical" evidence="1">
    <location>
        <begin position="175"/>
        <end position="193"/>
    </location>
</feature>
<keyword evidence="1" id="KW-0472">Membrane</keyword>
<keyword evidence="1" id="KW-1133">Transmembrane helix</keyword>
<reference evidence="3 4" key="1">
    <citation type="submission" date="2021-11" db="EMBL/GenBank/DDBJ databases">
        <title>Genome sequence.</title>
        <authorList>
            <person name="Sun Q."/>
        </authorList>
    </citation>
    <scope>NUCLEOTIDE SEQUENCE [LARGE SCALE GENOMIC DNA]</scope>
    <source>
        <strain evidence="3 4">KCTC 12005</strain>
    </source>
</reference>
<comment type="caution">
    <text evidence="3">The sequence shown here is derived from an EMBL/GenBank/DDBJ whole genome shotgun (WGS) entry which is preliminary data.</text>
</comment>
<feature type="transmembrane region" description="Helical" evidence="1">
    <location>
        <begin position="153"/>
        <end position="169"/>
    </location>
</feature>